<comment type="similarity">
    <text evidence="1">Belongs to the glycosyl hydrolase 20 family.</text>
</comment>
<dbReference type="InterPro" id="IPR008979">
    <property type="entry name" value="Galactose-bd-like_sf"/>
</dbReference>
<evidence type="ECO:0000313" key="7">
    <source>
        <dbReference type="Proteomes" id="UP001499854"/>
    </source>
</evidence>
<feature type="signal peptide" evidence="4">
    <location>
        <begin position="1"/>
        <end position="30"/>
    </location>
</feature>
<proteinExistence type="inferred from homology"/>
<dbReference type="PRINTS" id="PR00738">
    <property type="entry name" value="GLHYDRLASE20"/>
</dbReference>
<gene>
    <name evidence="6" type="ORF">GCM10009838_31000</name>
</gene>
<dbReference type="Pfam" id="PF00728">
    <property type="entry name" value="Glyco_hydro_20"/>
    <property type="match status" value="1"/>
</dbReference>
<dbReference type="SUPFAM" id="SSF50370">
    <property type="entry name" value="Ricin B-like lectins"/>
    <property type="match status" value="1"/>
</dbReference>
<dbReference type="Proteomes" id="UP001499854">
    <property type="component" value="Unassembled WGS sequence"/>
</dbReference>
<dbReference type="CDD" id="cd00161">
    <property type="entry name" value="beta-trefoil_Ricin-like"/>
    <property type="match status" value="1"/>
</dbReference>
<dbReference type="SUPFAM" id="SSF51445">
    <property type="entry name" value="(Trans)glycosidases"/>
    <property type="match status" value="1"/>
</dbReference>
<sequence>MRSLRILPAAALVAAAVPVALGATAPTAHAASGPPQTIPALRTWSAGSGSFTWSTASRVVIDPAYASQLQGDANTFAADLTALEGRTVAVVQGTAGPGDIALTLGGSQPSEGYTMTVGAGISIQGSTTTGEFWGTRSVLQLLHQNPSIPAGTATDSPTKSERGLMLDTGRRFFDVPFVENQIRDMSYLKLNYLHLHLSDTYGFRLESSTHPEITSAQHYSKQDIANIIALGNQYHVTVVPEIDMPGHLDAVLTAELNAGHDYRLKDNTGAASSSFIDLTIPGARSLISDLIAEYEPLFTSSSYWHLGADEYVTNYSAYPQLLTYAQQNYGANATAKDTYYGFVNWADGIVRAGGKTMRMWNDGIKSGDGTIAVNADIIVEYWYNYGLTPQQLVNAGHTVANESWTPTYYVYGGAKPDTTWMYESWNPDLFQGSNTLTDGTKNLGSLIHVWCDNPGAETEDQTAAGIKYPLRDLAQMTWNTPKLVSTYAAFVPIMDAIGRNPLYPTPVIAGDLAQGKPTTASSVETSAFPAVNATDGDTTTRWSSQYVDPTWLQVDLGSTQTVNRVVLAWEAAYGKNYQIQVSNDGTTWTTVYTRTNGTGGTETLTFPNASGRYIRMNGTARGSQYGYSLWEFEVFHDSAPSLNGVHTVTTGGQALDDPASSTATGTQLITWALHGGSNQQWTFTEQPDGSYQLVNGVSGLCADVNGGSTAAGAAVIQWTCTGNANQHWKVTPLAGGGYTIASVNSGLLLTTASTANGALVTQQADTNSALQHWTIS</sequence>
<dbReference type="InterPro" id="IPR052764">
    <property type="entry name" value="GH20_Enzymes"/>
</dbReference>
<dbReference type="RefSeq" id="WP_344657709.1">
    <property type="nucleotide sequence ID" value="NZ_BAAAQM010000015.1"/>
</dbReference>
<dbReference type="PANTHER" id="PTHR43678:SF1">
    <property type="entry name" value="BETA-N-ACETYLHEXOSAMINIDASE"/>
    <property type="match status" value="1"/>
</dbReference>
<dbReference type="InterPro" id="IPR000772">
    <property type="entry name" value="Ricin_B_lectin"/>
</dbReference>
<keyword evidence="2" id="KW-0378">Hydrolase</keyword>
<evidence type="ECO:0000256" key="1">
    <source>
        <dbReference type="ARBA" id="ARBA00006285"/>
    </source>
</evidence>
<dbReference type="Pfam" id="PF22633">
    <property type="entry name" value="F5_F8_type_C_2"/>
    <property type="match status" value="1"/>
</dbReference>
<evidence type="ECO:0000256" key="3">
    <source>
        <dbReference type="ARBA" id="ARBA00023295"/>
    </source>
</evidence>
<evidence type="ECO:0000313" key="6">
    <source>
        <dbReference type="EMBL" id="GAA1969970.1"/>
    </source>
</evidence>
<dbReference type="EMBL" id="BAAAQM010000015">
    <property type="protein sequence ID" value="GAA1969970.1"/>
    <property type="molecule type" value="Genomic_DNA"/>
</dbReference>
<dbReference type="InterPro" id="IPR029018">
    <property type="entry name" value="Hex-like_dom2"/>
</dbReference>
<dbReference type="InterPro" id="IPR035992">
    <property type="entry name" value="Ricin_B-like_lectins"/>
</dbReference>
<feature type="chain" id="PRO_5045627339" description="F5/8 type C domain-containing protein" evidence="4">
    <location>
        <begin position="31"/>
        <end position="776"/>
    </location>
</feature>
<evidence type="ECO:0000256" key="4">
    <source>
        <dbReference type="SAM" id="SignalP"/>
    </source>
</evidence>
<dbReference type="SMART" id="SM00231">
    <property type="entry name" value="FA58C"/>
    <property type="match status" value="1"/>
</dbReference>
<dbReference type="SMART" id="SM00458">
    <property type="entry name" value="RICIN"/>
    <property type="match status" value="1"/>
</dbReference>
<dbReference type="PANTHER" id="PTHR43678">
    <property type="entry name" value="PUTATIVE (AFU_ORTHOLOGUE AFUA_2G00640)-RELATED"/>
    <property type="match status" value="1"/>
</dbReference>
<accession>A0ABN2RJN9</accession>
<keyword evidence="4" id="KW-0732">Signal</keyword>
<feature type="domain" description="F5/8 type C" evidence="5">
    <location>
        <begin position="505"/>
        <end position="637"/>
    </location>
</feature>
<dbReference type="Gene3D" id="3.30.379.10">
    <property type="entry name" value="Chitobiase/beta-hexosaminidase domain 2-like"/>
    <property type="match status" value="1"/>
</dbReference>
<comment type="caution">
    <text evidence="6">The sequence shown here is derived from an EMBL/GenBank/DDBJ whole genome shotgun (WGS) entry which is preliminary data.</text>
</comment>
<name>A0ABN2RJN9_9ACTN</name>
<dbReference type="Gene3D" id="2.60.120.260">
    <property type="entry name" value="Galactose-binding domain-like"/>
    <property type="match status" value="1"/>
</dbReference>
<dbReference type="InterPro" id="IPR000421">
    <property type="entry name" value="FA58C"/>
</dbReference>
<organism evidence="6 7">
    <name type="scientific">Catenulispora subtropica</name>
    <dbReference type="NCBI Taxonomy" id="450798"/>
    <lineage>
        <taxon>Bacteria</taxon>
        <taxon>Bacillati</taxon>
        <taxon>Actinomycetota</taxon>
        <taxon>Actinomycetes</taxon>
        <taxon>Catenulisporales</taxon>
        <taxon>Catenulisporaceae</taxon>
        <taxon>Catenulispora</taxon>
    </lineage>
</organism>
<dbReference type="Pfam" id="PF02838">
    <property type="entry name" value="Glyco_hydro_20b"/>
    <property type="match status" value="1"/>
</dbReference>
<dbReference type="InterPro" id="IPR017853">
    <property type="entry name" value="GH"/>
</dbReference>
<keyword evidence="3" id="KW-0326">Glycosidase</keyword>
<keyword evidence="7" id="KW-1185">Reference proteome</keyword>
<dbReference type="Gene3D" id="2.80.10.50">
    <property type="match status" value="1"/>
</dbReference>
<protein>
    <recommendedName>
        <fullName evidence="5">F5/8 type C domain-containing protein</fullName>
    </recommendedName>
</protein>
<dbReference type="InterPro" id="IPR015882">
    <property type="entry name" value="HEX_bac_N"/>
</dbReference>
<evidence type="ECO:0000259" key="5">
    <source>
        <dbReference type="PROSITE" id="PS50022"/>
    </source>
</evidence>
<dbReference type="InterPro" id="IPR025705">
    <property type="entry name" value="Beta_hexosaminidase_sua/sub"/>
</dbReference>
<dbReference type="SUPFAM" id="SSF55545">
    <property type="entry name" value="beta-N-acetylhexosaminidase-like domain"/>
    <property type="match status" value="1"/>
</dbReference>
<dbReference type="PROSITE" id="PS50022">
    <property type="entry name" value="FA58C_3"/>
    <property type="match status" value="1"/>
</dbReference>
<reference evidence="6 7" key="1">
    <citation type="journal article" date="2019" name="Int. J. Syst. Evol. Microbiol.">
        <title>The Global Catalogue of Microorganisms (GCM) 10K type strain sequencing project: providing services to taxonomists for standard genome sequencing and annotation.</title>
        <authorList>
            <consortium name="The Broad Institute Genomics Platform"/>
            <consortium name="The Broad Institute Genome Sequencing Center for Infectious Disease"/>
            <person name="Wu L."/>
            <person name="Ma J."/>
        </authorList>
    </citation>
    <scope>NUCLEOTIDE SEQUENCE [LARGE SCALE GENOMIC DNA]</scope>
    <source>
        <strain evidence="6 7">JCM 16013</strain>
    </source>
</reference>
<evidence type="ECO:0000256" key="2">
    <source>
        <dbReference type="ARBA" id="ARBA00022801"/>
    </source>
</evidence>
<dbReference type="Gene3D" id="3.20.20.80">
    <property type="entry name" value="Glycosidases"/>
    <property type="match status" value="1"/>
</dbReference>
<dbReference type="SUPFAM" id="SSF49785">
    <property type="entry name" value="Galactose-binding domain-like"/>
    <property type="match status" value="1"/>
</dbReference>
<dbReference type="InterPro" id="IPR015883">
    <property type="entry name" value="Glyco_hydro_20_cat"/>
</dbReference>
<dbReference type="Pfam" id="PF14200">
    <property type="entry name" value="RicinB_lectin_2"/>
    <property type="match status" value="1"/>
</dbReference>
<dbReference type="PROSITE" id="PS50231">
    <property type="entry name" value="RICIN_B_LECTIN"/>
    <property type="match status" value="1"/>
</dbReference>